<dbReference type="Proteomes" id="UP000634136">
    <property type="component" value="Unassembled WGS sequence"/>
</dbReference>
<organism evidence="1 2">
    <name type="scientific">Senna tora</name>
    <dbReference type="NCBI Taxonomy" id="362788"/>
    <lineage>
        <taxon>Eukaryota</taxon>
        <taxon>Viridiplantae</taxon>
        <taxon>Streptophyta</taxon>
        <taxon>Embryophyta</taxon>
        <taxon>Tracheophyta</taxon>
        <taxon>Spermatophyta</taxon>
        <taxon>Magnoliopsida</taxon>
        <taxon>eudicotyledons</taxon>
        <taxon>Gunneridae</taxon>
        <taxon>Pentapetalae</taxon>
        <taxon>rosids</taxon>
        <taxon>fabids</taxon>
        <taxon>Fabales</taxon>
        <taxon>Fabaceae</taxon>
        <taxon>Caesalpinioideae</taxon>
        <taxon>Cassia clade</taxon>
        <taxon>Senna</taxon>
    </lineage>
</organism>
<protein>
    <submittedName>
        <fullName evidence="1">Uncharacterized protein</fullName>
    </submittedName>
</protein>
<gene>
    <name evidence="1" type="ORF">G2W53_012629</name>
</gene>
<accession>A0A834U0X0</accession>
<dbReference type="AlphaFoldDB" id="A0A834U0X0"/>
<reference evidence="1" key="1">
    <citation type="submission" date="2020-09" db="EMBL/GenBank/DDBJ databases">
        <title>Genome-Enabled Discovery of Anthraquinone Biosynthesis in Senna tora.</title>
        <authorList>
            <person name="Kang S.-H."/>
            <person name="Pandey R.P."/>
            <person name="Lee C.-M."/>
            <person name="Sim J.-S."/>
            <person name="Jeong J.-T."/>
            <person name="Choi B.-S."/>
            <person name="Jung M."/>
            <person name="Ginzburg D."/>
            <person name="Zhao K."/>
            <person name="Won S.Y."/>
            <person name="Oh T.-J."/>
            <person name="Yu Y."/>
            <person name="Kim N.-H."/>
            <person name="Lee O.R."/>
            <person name="Lee T.-H."/>
            <person name="Bashyal P."/>
            <person name="Kim T.-S."/>
            <person name="Lee W.-H."/>
            <person name="Kawkins C."/>
            <person name="Kim C.-K."/>
            <person name="Kim J.S."/>
            <person name="Ahn B.O."/>
            <person name="Rhee S.Y."/>
            <person name="Sohng J.K."/>
        </authorList>
    </citation>
    <scope>NUCLEOTIDE SEQUENCE</scope>
    <source>
        <tissue evidence="1">Leaf</tissue>
    </source>
</reference>
<comment type="caution">
    <text evidence="1">The sequence shown here is derived from an EMBL/GenBank/DDBJ whole genome shotgun (WGS) entry which is preliminary data.</text>
</comment>
<evidence type="ECO:0000313" key="2">
    <source>
        <dbReference type="Proteomes" id="UP000634136"/>
    </source>
</evidence>
<sequence length="41" mass="4421">MAPSYSSMMIWHGVGSVAATSTITLYRNNEVVYGSGKHMVS</sequence>
<keyword evidence="2" id="KW-1185">Reference proteome</keyword>
<proteinExistence type="predicted"/>
<evidence type="ECO:0000313" key="1">
    <source>
        <dbReference type="EMBL" id="KAF7830296.1"/>
    </source>
</evidence>
<name>A0A834U0X0_9FABA</name>
<dbReference type="EMBL" id="JAAIUW010000005">
    <property type="protein sequence ID" value="KAF7830296.1"/>
    <property type="molecule type" value="Genomic_DNA"/>
</dbReference>